<dbReference type="InterPro" id="IPR019734">
    <property type="entry name" value="TPR_rpt"/>
</dbReference>
<dbReference type="PROSITE" id="PS50005">
    <property type="entry name" value="TPR"/>
    <property type="match status" value="1"/>
</dbReference>
<accession>A0A1F6GF54</accession>
<evidence type="ECO:0000256" key="8">
    <source>
        <dbReference type="SAM" id="Phobius"/>
    </source>
</evidence>
<evidence type="ECO:0000256" key="7">
    <source>
        <dbReference type="PROSITE-ProRule" id="PRU00339"/>
    </source>
</evidence>
<dbReference type="SMART" id="SM01080">
    <property type="entry name" value="CHASE2"/>
    <property type="match status" value="1"/>
</dbReference>
<evidence type="ECO:0000256" key="3">
    <source>
        <dbReference type="ARBA" id="ARBA00022475"/>
    </source>
</evidence>
<comment type="similarity">
    <text evidence="2">Belongs to the adenylyl cyclase class-3 family.</text>
</comment>
<evidence type="ECO:0000313" key="11">
    <source>
        <dbReference type="Proteomes" id="UP000178449"/>
    </source>
</evidence>
<dbReference type="InterPro" id="IPR001054">
    <property type="entry name" value="A/G_cyclase"/>
</dbReference>
<dbReference type="PROSITE" id="PS50125">
    <property type="entry name" value="GUANYLATE_CYCLASE_2"/>
    <property type="match status" value="1"/>
</dbReference>
<feature type="transmembrane region" description="Helical" evidence="8">
    <location>
        <begin position="331"/>
        <end position="347"/>
    </location>
</feature>
<dbReference type="Gene3D" id="3.30.70.1230">
    <property type="entry name" value="Nucleotide cyclase"/>
    <property type="match status" value="1"/>
</dbReference>
<dbReference type="FunFam" id="3.30.70.1230:FF:000016">
    <property type="entry name" value="Adenylate/guanylate cyclase domain-containing protein"/>
    <property type="match status" value="1"/>
</dbReference>
<organism evidence="10 11">
    <name type="scientific">Candidatus Lambdaproteobacteria bacterium RIFOXYD2_FULL_50_16</name>
    <dbReference type="NCBI Taxonomy" id="1817772"/>
    <lineage>
        <taxon>Bacteria</taxon>
        <taxon>Pseudomonadati</taxon>
        <taxon>Pseudomonadota</taxon>
        <taxon>Candidatus Lambdaproteobacteria</taxon>
    </lineage>
</organism>
<evidence type="ECO:0000256" key="5">
    <source>
        <dbReference type="ARBA" id="ARBA00022989"/>
    </source>
</evidence>
<feature type="repeat" description="TPR" evidence="7">
    <location>
        <begin position="636"/>
        <end position="668"/>
    </location>
</feature>
<evidence type="ECO:0000313" key="10">
    <source>
        <dbReference type="EMBL" id="OGG96745.1"/>
    </source>
</evidence>
<evidence type="ECO:0000256" key="1">
    <source>
        <dbReference type="ARBA" id="ARBA00004196"/>
    </source>
</evidence>
<dbReference type="SMART" id="SM00044">
    <property type="entry name" value="CYCc"/>
    <property type="match status" value="1"/>
</dbReference>
<dbReference type="InterPro" id="IPR050697">
    <property type="entry name" value="Adenylyl/Guanylyl_Cyclase_3/4"/>
</dbReference>
<keyword evidence="3" id="KW-1003">Cell membrane</keyword>
<feature type="domain" description="Guanylate cyclase" evidence="9">
    <location>
        <begin position="443"/>
        <end position="575"/>
    </location>
</feature>
<comment type="subcellular location">
    <subcellularLocation>
        <location evidence="1">Cell envelope</location>
    </subcellularLocation>
</comment>
<dbReference type="STRING" id="1817772.A2527_04105"/>
<dbReference type="GO" id="GO:0006171">
    <property type="term" value="P:cAMP biosynthetic process"/>
    <property type="evidence" value="ECO:0007669"/>
    <property type="project" value="TreeGrafter"/>
</dbReference>
<dbReference type="Pfam" id="PF05226">
    <property type="entry name" value="CHASE2"/>
    <property type="match status" value="1"/>
</dbReference>
<dbReference type="SUPFAM" id="SSF55073">
    <property type="entry name" value="Nucleotide cyclase"/>
    <property type="match status" value="1"/>
</dbReference>
<evidence type="ECO:0000256" key="6">
    <source>
        <dbReference type="ARBA" id="ARBA00023136"/>
    </source>
</evidence>
<keyword evidence="4 8" id="KW-0812">Transmembrane</keyword>
<dbReference type="EMBL" id="MFNE01000010">
    <property type="protein sequence ID" value="OGG96745.1"/>
    <property type="molecule type" value="Genomic_DNA"/>
</dbReference>
<proteinExistence type="inferred from homology"/>
<dbReference type="InterPro" id="IPR029787">
    <property type="entry name" value="Nucleotide_cyclase"/>
</dbReference>
<dbReference type="AlphaFoldDB" id="A0A1F6GF54"/>
<reference evidence="10 11" key="1">
    <citation type="journal article" date="2016" name="Nat. Commun.">
        <title>Thousands of microbial genomes shed light on interconnected biogeochemical processes in an aquifer system.</title>
        <authorList>
            <person name="Anantharaman K."/>
            <person name="Brown C.T."/>
            <person name="Hug L.A."/>
            <person name="Sharon I."/>
            <person name="Castelle C.J."/>
            <person name="Probst A.J."/>
            <person name="Thomas B.C."/>
            <person name="Singh A."/>
            <person name="Wilkins M.J."/>
            <person name="Karaoz U."/>
            <person name="Brodie E.L."/>
            <person name="Williams K.H."/>
            <person name="Hubbard S.S."/>
            <person name="Banfield J.F."/>
        </authorList>
    </citation>
    <scope>NUCLEOTIDE SEQUENCE [LARGE SCALE GENOMIC DNA]</scope>
</reference>
<keyword evidence="5 8" id="KW-1133">Transmembrane helix</keyword>
<sequence length="700" mass="78513">MAAKKKKKQSFAIKDLITRYDVWAAIILFLLMIPAERQEWFSTLENQTLSVRHILRNGYAPAETTAFAKDKIAIVNLDEPFFKEYGSFPLRRADVGKMAEKLATMGAKVVMIDMLMDFPSSYGEDPIMAESLKQAENTILVSMLKVRGGKIEGISQPAPTLLAATATAYSNHTEMGNMLNRLRLYPEAAKNLNEWPCSVLAAAWLLGTQPKFNDAGQLVVGDKVIQLDQFGDFRIDYSPLGAGMRFLTQDPFVGIPAMDLYELDMEEEDDVEDMARLVKDKIVFIGDTSEVSHDIFNTLVGEVYGVEVMAYEVSTILKGAPLKSASAEAEAAMILIFMVFLIGFHFISDPKLRFPALTLLFFGYFAFCSFAYVNLNLVFSMSYLLIAAVMGTVFINIHLFIQERKQKSFITGAFGQYLSPAVIEALVEDPSRLSLGGERRVMTAYFSDVQGFSTISESLTPEELVHLLNYYLTDMCELISKHDGTVDKFEGDAIIAFWGAPLEQPDHATRACHAAIDMQERLIAMREQLKAEGRPLLHVRQGINTGPMVVGNMGSQNRMDYTMMGDSVNLAARLEGANKFYKNFTMISHFTYEEAKDNIDVRELDVITVVGKDLPITVYDLLARKNQTPGQKADLVEAYLKALQVYKDRRFKDAAEMFKKALEIDPKDGPSITYFERCKHLILNPPAEDWNGVWKLTEKG</sequence>
<dbReference type="PANTHER" id="PTHR43081:SF1">
    <property type="entry name" value="ADENYLATE CYCLASE, TERMINAL-DIFFERENTIATION SPECIFIC"/>
    <property type="match status" value="1"/>
</dbReference>
<dbReference type="Pfam" id="PF00211">
    <property type="entry name" value="Guanylate_cyc"/>
    <property type="match status" value="1"/>
</dbReference>
<dbReference type="GO" id="GO:0030313">
    <property type="term" value="C:cell envelope"/>
    <property type="evidence" value="ECO:0007669"/>
    <property type="project" value="UniProtKB-SubCell"/>
</dbReference>
<feature type="transmembrane region" description="Helical" evidence="8">
    <location>
        <begin position="381"/>
        <end position="401"/>
    </location>
</feature>
<gene>
    <name evidence="10" type="ORF">A2527_04105</name>
</gene>
<dbReference type="PANTHER" id="PTHR43081">
    <property type="entry name" value="ADENYLATE CYCLASE, TERMINAL-DIFFERENTIATION SPECIFIC-RELATED"/>
    <property type="match status" value="1"/>
</dbReference>
<evidence type="ECO:0000256" key="4">
    <source>
        <dbReference type="ARBA" id="ARBA00022692"/>
    </source>
</evidence>
<dbReference type="GO" id="GO:0035556">
    <property type="term" value="P:intracellular signal transduction"/>
    <property type="evidence" value="ECO:0007669"/>
    <property type="project" value="InterPro"/>
</dbReference>
<comment type="caution">
    <text evidence="10">The sequence shown here is derived from an EMBL/GenBank/DDBJ whole genome shotgun (WGS) entry which is preliminary data.</text>
</comment>
<feature type="transmembrane region" description="Helical" evidence="8">
    <location>
        <begin position="354"/>
        <end position="375"/>
    </location>
</feature>
<protein>
    <recommendedName>
        <fullName evidence="9">Guanylate cyclase domain-containing protein</fullName>
    </recommendedName>
</protein>
<dbReference type="GO" id="GO:0004016">
    <property type="term" value="F:adenylate cyclase activity"/>
    <property type="evidence" value="ECO:0007669"/>
    <property type="project" value="UniProtKB-ARBA"/>
</dbReference>
<dbReference type="InterPro" id="IPR007890">
    <property type="entry name" value="CHASE2"/>
</dbReference>
<evidence type="ECO:0000256" key="2">
    <source>
        <dbReference type="ARBA" id="ARBA00005381"/>
    </source>
</evidence>
<dbReference type="CDD" id="cd07302">
    <property type="entry name" value="CHD"/>
    <property type="match status" value="1"/>
</dbReference>
<keyword evidence="7" id="KW-0802">TPR repeat</keyword>
<keyword evidence="6 8" id="KW-0472">Membrane</keyword>
<dbReference type="Proteomes" id="UP000178449">
    <property type="component" value="Unassembled WGS sequence"/>
</dbReference>
<name>A0A1F6GF54_9PROT</name>
<evidence type="ECO:0000259" key="9">
    <source>
        <dbReference type="PROSITE" id="PS50125"/>
    </source>
</evidence>